<name>A0A420YFC1_9PEZI</name>
<protein>
    <recommendedName>
        <fullName evidence="2">Thioredoxin-like fold domain-containing protein</fullName>
    </recommendedName>
</protein>
<dbReference type="PANTHER" id="PTHR12289:SF44">
    <property type="entry name" value="OUTER MEMBRANE PROTEIN (SAM35), PUTATIVE (AFU_ORTHOLOGUE AFUA_1G13180)-RELATED"/>
    <property type="match status" value="1"/>
</dbReference>
<keyword evidence="4" id="KW-1185">Reference proteome</keyword>
<dbReference type="Proteomes" id="UP000275385">
    <property type="component" value="Unassembled WGS sequence"/>
</dbReference>
<gene>
    <name evidence="3" type="ORF">DL546_006282</name>
</gene>
<sequence length="405" mass="44561">MDVVSPGRGTQQVPWILIPFPEDNPAVWLETRFPITLSPKQVKRSLFESLDHTDPIAVSLTATRPWQPPTSVQKLRNGQSRVTLPELRLSWMPAIPAPLQRLFDIFPLQTYPPNTLPARSPQPNALPTLHVFISPSDAAKGQPSFNPSCLKWQTYLLLNNIPFVLTPSTNHASPTGSLPFLLPPTSTPLSSPRPIPSTDFEDYVSQQTKQPSPTPSPKQEAYSSLLTPIRTAWLHALYLNPANAPLLEKLYITPPSTSRLVRLSILHSLRSAAEAEILKATAPTTGTQGWSVQVGDTLLSPDMFRPSRIGPAQIYRDAGEAFEALARLLGESETGWFFGREEAGELDAAVFAYTCLVREEREGGGGGLDWGDGAVLGGLVERAGEGELVRHRARIWERCFAVKKE</sequence>
<feature type="region of interest" description="Disordered" evidence="1">
    <location>
        <begin position="176"/>
        <end position="221"/>
    </location>
</feature>
<evidence type="ECO:0000313" key="4">
    <source>
        <dbReference type="Proteomes" id="UP000275385"/>
    </source>
</evidence>
<evidence type="ECO:0000256" key="1">
    <source>
        <dbReference type="SAM" id="MobiDB-lite"/>
    </source>
</evidence>
<evidence type="ECO:0000259" key="2">
    <source>
        <dbReference type="Pfam" id="PF17172"/>
    </source>
</evidence>
<reference evidence="3 4" key="1">
    <citation type="submission" date="2018-08" db="EMBL/GenBank/DDBJ databases">
        <title>Draft genome of the lignicolous fungus Coniochaeta pulveracea.</title>
        <authorList>
            <person name="Borstlap C.J."/>
            <person name="De Witt R.N."/>
            <person name="Botha A."/>
            <person name="Volschenk H."/>
        </authorList>
    </citation>
    <scope>NUCLEOTIDE SEQUENCE [LARGE SCALE GENOMIC DNA]</scope>
    <source>
        <strain evidence="3 4">CAB683</strain>
    </source>
</reference>
<dbReference type="STRING" id="177199.A0A420YFC1"/>
<dbReference type="InterPro" id="IPR012336">
    <property type="entry name" value="Thioredoxin-like_fold"/>
</dbReference>
<dbReference type="AlphaFoldDB" id="A0A420YFC1"/>
<dbReference type="InterPro" id="IPR050931">
    <property type="entry name" value="Mito_Protein_Transport_Metaxin"/>
</dbReference>
<dbReference type="PANTHER" id="PTHR12289">
    <property type="entry name" value="METAXIN RELATED"/>
    <property type="match status" value="1"/>
</dbReference>
<organism evidence="3 4">
    <name type="scientific">Coniochaeta pulveracea</name>
    <dbReference type="NCBI Taxonomy" id="177199"/>
    <lineage>
        <taxon>Eukaryota</taxon>
        <taxon>Fungi</taxon>
        <taxon>Dikarya</taxon>
        <taxon>Ascomycota</taxon>
        <taxon>Pezizomycotina</taxon>
        <taxon>Sordariomycetes</taxon>
        <taxon>Sordariomycetidae</taxon>
        <taxon>Coniochaetales</taxon>
        <taxon>Coniochaetaceae</taxon>
        <taxon>Coniochaeta</taxon>
    </lineage>
</organism>
<dbReference type="Pfam" id="PF17172">
    <property type="entry name" value="GST_N_4"/>
    <property type="match status" value="1"/>
</dbReference>
<dbReference type="OrthoDB" id="198787at2759"/>
<evidence type="ECO:0000313" key="3">
    <source>
        <dbReference type="EMBL" id="RKU46601.1"/>
    </source>
</evidence>
<dbReference type="EMBL" id="QVQW01000013">
    <property type="protein sequence ID" value="RKU46601.1"/>
    <property type="molecule type" value="Genomic_DNA"/>
</dbReference>
<comment type="caution">
    <text evidence="3">The sequence shown here is derived from an EMBL/GenBank/DDBJ whole genome shotgun (WGS) entry which is preliminary data.</text>
</comment>
<dbReference type="GO" id="GO:0001401">
    <property type="term" value="C:SAM complex"/>
    <property type="evidence" value="ECO:0007669"/>
    <property type="project" value="TreeGrafter"/>
</dbReference>
<feature type="domain" description="Thioredoxin-like fold" evidence="2">
    <location>
        <begin position="147"/>
        <end position="243"/>
    </location>
</feature>
<accession>A0A420YFC1</accession>
<proteinExistence type="predicted"/>
<dbReference type="GO" id="GO:0007005">
    <property type="term" value="P:mitochondrion organization"/>
    <property type="evidence" value="ECO:0007669"/>
    <property type="project" value="TreeGrafter"/>
</dbReference>
<feature type="compositionally biased region" description="Pro residues" evidence="1">
    <location>
        <begin position="181"/>
        <end position="195"/>
    </location>
</feature>